<comment type="function">
    <text evidence="7">Catalyzes the transfer of the diacylglyceryl group from phosphatidylglycerol to the sulfhydryl group of the N-terminal cysteine of a prolipoprotein, the first step in the formation of mature lipoproteins.</text>
</comment>
<feature type="transmembrane region" description="Helical" evidence="7">
    <location>
        <begin position="310"/>
        <end position="327"/>
    </location>
</feature>
<feature type="transmembrane region" description="Helical" evidence="7">
    <location>
        <begin position="24"/>
        <end position="44"/>
    </location>
</feature>
<keyword evidence="9" id="KW-1185">Reference proteome</keyword>
<dbReference type="NCBIfam" id="TIGR00544">
    <property type="entry name" value="lgt"/>
    <property type="match status" value="1"/>
</dbReference>
<evidence type="ECO:0000256" key="4">
    <source>
        <dbReference type="ARBA" id="ARBA00022692"/>
    </source>
</evidence>
<dbReference type="RefSeq" id="WP_338688863.1">
    <property type="nucleotide sequence ID" value="NZ_AP024702.1"/>
</dbReference>
<dbReference type="InterPro" id="IPR001640">
    <property type="entry name" value="Lgt"/>
</dbReference>
<feature type="transmembrane region" description="Helical" evidence="7">
    <location>
        <begin position="129"/>
        <end position="150"/>
    </location>
</feature>
<comment type="pathway">
    <text evidence="7">Protein modification; lipoprotein biosynthesis (diacylglyceryl transfer).</text>
</comment>
<name>A0ABN6H074_9BACT</name>
<comment type="subcellular location">
    <subcellularLocation>
        <location evidence="7">Cell membrane</location>
        <topology evidence="7">Multi-pass membrane protein</topology>
    </subcellularLocation>
</comment>
<comment type="similarity">
    <text evidence="1 7">Belongs to the Lgt family.</text>
</comment>
<feature type="transmembrane region" description="Helical" evidence="7">
    <location>
        <begin position="247"/>
        <end position="264"/>
    </location>
</feature>
<feature type="transmembrane region" description="Helical" evidence="7">
    <location>
        <begin position="100"/>
        <end position="122"/>
    </location>
</feature>
<dbReference type="Pfam" id="PF01790">
    <property type="entry name" value="LGT"/>
    <property type="match status" value="1"/>
</dbReference>
<gene>
    <name evidence="7 8" type="primary">lgt</name>
    <name evidence="8" type="ORF">HAHE_08400</name>
</gene>
<keyword evidence="2 7" id="KW-1003">Cell membrane</keyword>
<dbReference type="PANTHER" id="PTHR30589">
    <property type="entry name" value="PROLIPOPROTEIN DIACYLGLYCERYL TRANSFERASE"/>
    <property type="match status" value="1"/>
</dbReference>
<keyword evidence="6 7" id="KW-0472">Membrane</keyword>
<feature type="transmembrane region" description="Helical" evidence="7">
    <location>
        <begin position="56"/>
        <end position="80"/>
    </location>
</feature>
<comment type="catalytic activity">
    <reaction evidence="7">
        <text>L-cysteinyl-[prolipoprotein] + a 1,2-diacyl-sn-glycero-3-phospho-(1'-sn-glycerol) = an S-1,2-diacyl-sn-glyceryl-L-cysteinyl-[prolipoprotein] + sn-glycerol 1-phosphate + H(+)</text>
        <dbReference type="Rhea" id="RHEA:56712"/>
        <dbReference type="Rhea" id="RHEA-COMP:14679"/>
        <dbReference type="Rhea" id="RHEA-COMP:14680"/>
        <dbReference type="ChEBI" id="CHEBI:15378"/>
        <dbReference type="ChEBI" id="CHEBI:29950"/>
        <dbReference type="ChEBI" id="CHEBI:57685"/>
        <dbReference type="ChEBI" id="CHEBI:64716"/>
        <dbReference type="ChEBI" id="CHEBI:140658"/>
        <dbReference type="EC" id="2.5.1.145"/>
    </reaction>
</comment>
<evidence type="ECO:0000256" key="7">
    <source>
        <dbReference type="HAMAP-Rule" id="MF_01147"/>
    </source>
</evidence>
<keyword evidence="5 7" id="KW-1133">Transmembrane helix</keyword>
<evidence type="ECO:0000313" key="8">
    <source>
        <dbReference type="EMBL" id="BCX46932.1"/>
    </source>
</evidence>
<feature type="transmembrane region" description="Helical" evidence="7">
    <location>
        <begin position="271"/>
        <end position="290"/>
    </location>
</feature>
<dbReference type="HAMAP" id="MF_01147">
    <property type="entry name" value="Lgt"/>
    <property type="match status" value="1"/>
</dbReference>
<dbReference type="PANTHER" id="PTHR30589:SF0">
    <property type="entry name" value="PHOSPHATIDYLGLYCEROL--PROLIPOPROTEIN DIACYLGLYCERYL TRANSFERASE"/>
    <property type="match status" value="1"/>
</dbReference>
<protein>
    <recommendedName>
        <fullName evidence="7">Phosphatidylglycerol--prolipoprotein diacylglyceryl transferase</fullName>
        <ecNumber evidence="7">2.5.1.145</ecNumber>
    </recommendedName>
</protein>
<proteinExistence type="inferred from homology"/>
<evidence type="ECO:0000256" key="3">
    <source>
        <dbReference type="ARBA" id="ARBA00022679"/>
    </source>
</evidence>
<dbReference type="EMBL" id="AP024702">
    <property type="protein sequence ID" value="BCX46932.1"/>
    <property type="molecule type" value="Genomic_DNA"/>
</dbReference>
<evidence type="ECO:0000256" key="6">
    <source>
        <dbReference type="ARBA" id="ARBA00023136"/>
    </source>
</evidence>
<dbReference type="Proteomes" id="UP001374893">
    <property type="component" value="Chromosome"/>
</dbReference>
<accession>A0ABN6H074</accession>
<evidence type="ECO:0000256" key="1">
    <source>
        <dbReference type="ARBA" id="ARBA00007150"/>
    </source>
</evidence>
<dbReference type="GO" id="GO:0016740">
    <property type="term" value="F:transferase activity"/>
    <property type="evidence" value="ECO:0007669"/>
    <property type="project" value="UniProtKB-KW"/>
</dbReference>
<reference evidence="8 9" key="1">
    <citation type="submission" date="2021-06" db="EMBL/GenBank/DDBJ databases">
        <title>Complete genome of Haloferula helveola possessing various polysaccharide degrading enzymes.</title>
        <authorList>
            <person name="Takami H."/>
            <person name="Huang C."/>
            <person name="Hamasaki K."/>
        </authorList>
    </citation>
    <scope>NUCLEOTIDE SEQUENCE [LARGE SCALE GENOMIC DNA]</scope>
    <source>
        <strain evidence="8 9">CN-1</strain>
    </source>
</reference>
<keyword evidence="3 7" id="KW-0808">Transferase</keyword>
<dbReference type="PROSITE" id="PS01311">
    <property type="entry name" value="LGT"/>
    <property type="match status" value="1"/>
</dbReference>
<feature type="binding site" evidence="7">
    <location>
        <position position="148"/>
    </location>
    <ligand>
        <name>a 1,2-diacyl-sn-glycero-3-phospho-(1'-sn-glycerol)</name>
        <dbReference type="ChEBI" id="CHEBI:64716"/>
    </ligand>
</feature>
<evidence type="ECO:0000256" key="2">
    <source>
        <dbReference type="ARBA" id="ARBA00022475"/>
    </source>
</evidence>
<keyword evidence="4 7" id="KW-0812">Transmembrane</keyword>
<sequence length="336" mass="37335">MLATYVHDLDPVIFSITDQIKLRWYGLSYLMAFIVAVVLLNHLSKRKLWVLPPGSAGDFIAAAAIFGVFIGGRLGYMLYYETLKHGWGWVTEDPLMIFRVWDGGMASHGGILGLVIFTWFYARRKKVSWTGLGDGLCVVAPLGLMFGRLANFINGELYGRTAQGVAWAMKFPNTLVDPKLPEEAEFEQAMKAAASADERLLPALNAWMDGSYPAGALFEQVKTVQRMNPEVSAALEPFLLPRHPSQLYQAALEGGLLFAILWTVRLRYPKLPHGVLTGLFFIFYAVFRIIGEQFREPDAKMIGPLTSGQFLSIFMIVGGLVFVAVAMKRGKVSEES</sequence>
<dbReference type="EC" id="2.5.1.145" evidence="7"/>
<evidence type="ECO:0000256" key="5">
    <source>
        <dbReference type="ARBA" id="ARBA00022989"/>
    </source>
</evidence>
<organism evidence="8 9">
    <name type="scientific">Haloferula helveola</name>
    <dbReference type="NCBI Taxonomy" id="490095"/>
    <lineage>
        <taxon>Bacteria</taxon>
        <taxon>Pseudomonadati</taxon>
        <taxon>Verrucomicrobiota</taxon>
        <taxon>Verrucomicrobiia</taxon>
        <taxon>Verrucomicrobiales</taxon>
        <taxon>Verrucomicrobiaceae</taxon>
        <taxon>Haloferula</taxon>
    </lineage>
</organism>
<evidence type="ECO:0000313" key="9">
    <source>
        <dbReference type="Proteomes" id="UP001374893"/>
    </source>
</evidence>